<protein>
    <submittedName>
        <fullName evidence="1">Uncharacterized protein</fullName>
    </submittedName>
</protein>
<name>A0ACB7S2J0_HYAAI</name>
<organism evidence="1 2">
    <name type="scientific">Hyalomma asiaticum</name>
    <name type="common">Tick</name>
    <dbReference type="NCBI Taxonomy" id="266040"/>
    <lineage>
        <taxon>Eukaryota</taxon>
        <taxon>Metazoa</taxon>
        <taxon>Ecdysozoa</taxon>
        <taxon>Arthropoda</taxon>
        <taxon>Chelicerata</taxon>
        <taxon>Arachnida</taxon>
        <taxon>Acari</taxon>
        <taxon>Parasitiformes</taxon>
        <taxon>Ixodida</taxon>
        <taxon>Ixodoidea</taxon>
        <taxon>Ixodidae</taxon>
        <taxon>Hyalomminae</taxon>
        <taxon>Hyalomma</taxon>
    </lineage>
</organism>
<reference evidence="1" key="1">
    <citation type="submission" date="2020-05" db="EMBL/GenBank/DDBJ databases">
        <title>Large-scale comparative analyses of tick genomes elucidate their genetic diversity and vector capacities.</title>
        <authorList>
            <person name="Jia N."/>
            <person name="Wang J."/>
            <person name="Shi W."/>
            <person name="Du L."/>
            <person name="Sun Y."/>
            <person name="Zhan W."/>
            <person name="Jiang J."/>
            <person name="Wang Q."/>
            <person name="Zhang B."/>
            <person name="Ji P."/>
            <person name="Sakyi L.B."/>
            <person name="Cui X."/>
            <person name="Yuan T."/>
            <person name="Jiang B."/>
            <person name="Yang W."/>
            <person name="Lam T.T.-Y."/>
            <person name="Chang Q."/>
            <person name="Ding S."/>
            <person name="Wang X."/>
            <person name="Zhu J."/>
            <person name="Ruan X."/>
            <person name="Zhao L."/>
            <person name="Wei J."/>
            <person name="Que T."/>
            <person name="Du C."/>
            <person name="Cheng J."/>
            <person name="Dai P."/>
            <person name="Han X."/>
            <person name="Huang E."/>
            <person name="Gao Y."/>
            <person name="Liu J."/>
            <person name="Shao H."/>
            <person name="Ye R."/>
            <person name="Li L."/>
            <person name="Wei W."/>
            <person name="Wang X."/>
            <person name="Wang C."/>
            <person name="Yang T."/>
            <person name="Huo Q."/>
            <person name="Li W."/>
            <person name="Guo W."/>
            <person name="Chen H."/>
            <person name="Zhou L."/>
            <person name="Ni X."/>
            <person name="Tian J."/>
            <person name="Zhou Y."/>
            <person name="Sheng Y."/>
            <person name="Liu T."/>
            <person name="Pan Y."/>
            <person name="Xia L."/>
            <person name="Li J."/>
            <person name="Zhao F."/>
            <person name="Cao W."/>
        </authorList>
    </citation>
    <scope>NUCLEOTIDE SEQUENCE</scope>
    <source>
        <strain evidence="1">Hyas-2018</strain>
    </source>
</reference>
<evidence type="ECO:0000313" key="1">
    <source>
        <dbReference type="EMBL" id="KAH6928973.1"/>
    </source>
</evidence>
<sequence>MSEENRSSVAQTKDGPAQSENTVSGKTVGGSDRGRSRQSKEQPVMEGALEIGEHYMVRRSDDTWHPAEIIQVRPCDQDVGKWEYYVHYEGYNRRLDEWVDRDRFNLSSSQKEDLKNPMSQGDCMEQSDRKITRNQKRRHDEINHVQKTYAEMDPTTAALEKEHEAITKVKYVDRIQFGKYEIDAWYFSPFPEDYGRAPKLWICEFCLKYMRLEKTYRYHQSECIWRQPPGKRYTGKALSPYGRWMAGITRSTAKTCAFWPSSSWTTRRCTLTWSHSSSTSCVRLTSTVPTWWATSPRRKSRPTGTTWPASSPCHHTSARVTESSSFAFSYELSKLEGTVGSPEKPLSDLGKLSYRSYWSWVLLEILRDVRGALSIKDLSQMTSITQNDIVTTLQSLNMVKYWKGQHVICVTPKLVEEHLKSAQYKKPRLQVDISSLRWTPPKKRPKQGKKA</sequence>
<evidence type="ECO:0000313" key="2">
    <source>
        <dbReference type="Proteomes" id="UP000821845"/>
    </source>
</evidence>
<accession>A0ACB7S2J0</accession>
<proteinExistence type="predicted"/>
<dbReference type="EMBL" id="CM023486">
    <property type="protein sequence ID" value="KAH6928973.1"/>
    <property type="molecule type" value="Genomic_DNA"/>
</dbReference>
<comment type="caution">
    <text evidence="1">The sequence shown here is derived from an EMBL/GenBank/DDBJ whole genome shotgun (WGS) entry which is preliminary data.</text>
</comment>
<keyword evidence="2" id="KW-1185">Reference proteome</keyword>
<dbReference type="Proteomes" id="UP000821845">
    <property type="component" value="Chromosome 6"/>
</dbReference>
<gene>
    <name evidence="1" type="ORF">HPB50_022350</name>
</gene>